<name>A0A9E6PYL0_9PSED</name>
<reference evidence="3 4" key="2">
    <citation type="journal article" date="2021" name="Microorganisms">
        <title>The Ever-Expanding Pseudomonas Genus: Description of 43 New Species and Partition of the Pseudomonas putida Group.</title>
        <authorList>
            <person name="Girard L."/>
            <person name="Lood C."/>
            <person name="Hofte M."/>
            <person name="Vandamme P."/>
            <person name="Rokni-Zadeh H."/>
            <person name="van Noort V."/>
            <person name="Lavigne R."/>
            <person name="De Mot R."/>
        </authorList>
    </citation>
    <scope>NUCLEOTIDE SEQUENCE [LARGE SCALE GENOMIC DNA]</scope>
    <source>
        <strain evidence="3 4">RW9S1A</strain>
    </source>
</reference>
<feature type="chain" id="PRO_5038365745" evidence="2">
    <location>
        <begin position="26"/>
        <end position="549"/>
    </location>
</feature>
<evidence type="ECO:0000256" key="2">
    <source>
        <dbReference type="SAM" id="SignalP"/>
    </source>
</evidence>
<sequence length="549" mass="59703">MSSRYLRLLMWVASLLLLAGCTAHAPQPAAVPRAAASGPETAQLLNNRYRASATRCAIDKPAWQCTGVLLRTRGDDTGDRFWEHDPAAEARGSERLLFLRADLGSSMLPSSHGAIVADLFSAASQGKSYEALCSHPLPTDDNPARPDLGCAPVTATPASHADHGSCAALGVTDADSWLAYFRQQGEKPAAQCAFNADDMAQFRATLQAHALLGKPGEKAVELLVRNWDVQAPTRLAIEALVYDSRMQGGLRAAQQDQRDWFDATGEWLPVLRIDPDQPAGQAFGFNLQDQLYIGYQLAQKLNKRFADTAAACNDGSAAFNCNGILLRNNLATTAFPAWNPSPASHKNNGVSFSYVRADINLLQIRGNYAFTFRELAAPTAYRPTLRCAYPYNAGTSNSTNPCTFRGECEVLGINTVEAWRAKYASNPGTSCAFSNSAKQFQLSIDVRGQLPNRSDHNEIMMAAWPDDIPTQIPLESVLYASGSNALPQAQFIQHDYYTRTERFLPLLRMDLKSPQPFTYVPADQLAAGSPAQSTSRCPSPRPAGVDCHD</sequence>
<evidence type="ECO:0000256" key="1">
    <source>
        <dbReference type="SAM" id="MobiDB-lite"/>
    </source>
</evidence>
<organism evidence="3 4">
    <name type="scientific">Pseudomonas xantholysinigenes</name>
    <dbReference type="NCBI Taxonomy" id="2745490"/>
    <lineage>
        <taxon>Bacteria</taxon>
        <taxon>Pseudomonadati</taxon>
        <taxon>Pseudomonadota</taxon>
        <taxon>Gammaproteobacteria</taxon>
        <taxon>Pseudomonadales</taxon>
        <taxon>Pseudomonadaceae</taxon>
        <taxon>Pseudomonas</taxon>
    </lineage>
</organism>
<dbReference type="PROSITE" id="PS51257">
    <property type="entry name" value="PROKAR_LIPOPROTEIN"/>
    <property type="match status" value="1"/>
</dbReference>
<keyword evidence="2" id="KW-0732">Signal</keyword>
<proteinExistence type="predicted"/>
<dbReference type="EMBL" id="CP077095">
    <property type="protein sequence ID" value="QXI39736.1"/>
    <property type="molecule type" value="Genomic_DNA"/>
</dbReference>
<keyword evidence="4" id="KW-1185">Reference proteome</keyword>
<protein>
    <submittedName>
        <fullName evidence="3">Uncharacterized protein</fullName>
    </submittedName>
</protein>
<evidence type="ECO:0000313" key="3">
    <source>
        <dbReference type="EMBL" id="QXI39736.1"/>
    </source>
</evidence>
<dbReference type="AlphaFoldDB" id="A0A9E6PYL0"/>
<feature type="region of interest" description="Disordered" evidence="1">
    <location>
        <begin position="528"/>
        <end position="549"/>
    </location>
</feature>
<accession>A0A9E6PYL0</accession>
<gene>
    <name evidence="3" type="ORF">HU772_006530</name>
</gene>
<dbReference type="KEGG" id="pxn:HU772_006530"/>
<reference evidence="3 4" key="1">
    <citation type="journal article" date="2020" name="Microorganisms">
        <title>Reliable Identification of Environmental Pseudomonas Isolates Using the rpoD Gene.</title>
        <authorList>
            <consortium name="The Broad Institute Genome Sequencing Platform"/>
            <person name="Girard L."/>
            <person name="Lood C."/>
            <person name="Rokni-Zadeh H."/>
            <person name="van Noort V."/>
            <person name="Lavigne R."/>
            <person name="De Mot R."/>
        </authorList>
    </citation>
    <scope>NUCLEOTIDE SEQUENCE [LARGE SCALE GENOMIC DNA]</scope>
    <source>
        <strain evidence="3 4">RW9S1A</strain>
    </source>
</reference>
<dbReference type="RefSeq" id="WP_186655718.1">
    <property type="nucleotide sequence ID" value="NZ_CP077095.1"/>
</dbReference>
<dbReference type="Proteomes" id="UP000633418">
    <property type="component" value="Chromosome"/>
</dbReference>
<evidence type="ECO:0000313" key="4">
    <source>
        <dbReference type="Proteomes" id="UP000633418"/>
    </source>
</evidence>
<feature type="signal peptide" evidence="2">
    <location>
        <begin position="1"/>
        <end position="25"/>
    </location>
</feature>